<dbReference type="PANTHER" id="PTHR11877:SF24">
    <property type="entry name" value="OS07G0526400 PROTEIN"/>
    <property type="match status" value="1"/>
</dbReference>
<reference evidence="2 3" key="1">
    <citation type="journal article" date="2010" name="Nature">
        <title>Genome sequencing and analysis of the model grass Brachypodium distachyon.</title>
        <authorList>
            <consortium name="International Brachypodium Initiative"/>
        </authorList>
    </citation>
    <scope>NUCLEOTIDE SEQUENCE [LARGE SCALE GENOMIC DNA]</scope>
    <source>
        <strain evidence="2 3">Bd21</strain>
    </source>
</reference>
<organism evidence="2">
    <name type="scientific">Brachypodium distachyon</name>
    <name type="common">Purple false brome</name>
    <name type="synonym">Trachynia distachya</name>
    <dbReference type="NCBI Taxonomy" id="15368"/>
    <lineage>
        <taxon>Eukaryota</taxon>
        <taxon>Viridiplantae</taxon>
        <taxon>Streptophyta</taxon>
        <taxon>Embryophyta</taxon>
        <taxon>Tracheophyta</taxon>
        <taxon>Spermatophyta</taxon>
        <taxon>Magnoliopsida</taxon>
        <taxon>Liliopsida</taxon>
        <taxon>Poales</taxon>
        <taxon>Poaceae</taxon>
        <taxon>BOP clade</taxon>
        <taxon>Pooideae</taxon>
        <taxon>Stipodae</taxon>
        <taxon>Brachypodieae</taxon>
        <taxon>Brachypodium</taxon>
    </lineage>
</organism>
<dbReference type="GO" id="GO:0016747">
    <property type="term" value="F:acyltransferase activity, transferring groups other than amino-acyl groups"/>
    <property type="evidence" value="ECO:0007669"/>
    <property type="project" value="InterPro"/>
</dbReference>
<keyword evidence="4" id="KW-1185">Reference proteome</keyword>
<dbReference type="STRING" id="15368.A0A2K2DQ91"/>
<proteinExistence type="predicted"/>
<accession>A0A2K2DQ91</accession>
<dbReference type="EMBL" id="CM000880">
    <property type="protein sequence ID" value="PNT76438.1"/>
    <property type="molecule type" value="Genomic_DNA"/>
</dbReference>
<dbReference type="Proteomes" id="UP000008810">
    <property type="component" value="Chromosome 1"/>
</dbReference>
<evidence type="ECO:0000313" key="2">
    <source>
        <dbReference type="EMBL" id="PNT76438.1"/>
    </source>
</evidence>
<name>A0A2K2DQ91_BRADI</name>
<dbReference type="AlphaFoldDB" id="A0A2K2DQ91"/>
<evidence type="ECO:0000313" key="4">
    <source>
        <dbReference type="Proteomes" id="UP000008810"/>
    </source>
</evidence>
<dbReference type="InParanoid" id="A0A2K2DQ91"/>
<dbReference type="SUPFAM" id="SSF53901">
    <property type="entry name" value="Thiolase-like"/>
    <property type="match status" value="1"/>
</dbReference>
<gene>
    <name evidence="2" type="ORF">BRADI_1g48182v3</name>
</gene>
<reference evidence="3" key="3">
    <citation type="submission" date="2018-08" db="UniProtKB">
        <authorList>
            <consortium name="EnsemblPlants"/>
        </authorList>
    </citation>
    <scope>IDENTIFICATION</scope>
    <source>
        <strain evidence="3">cv. Bd21</strain>
    </source>
</reference>
<dbReference type="InterPro" id="IPR001099">
    <property type="entry name" value="Chalcone/stilbene_synt_N"/>
</dbReference>
<dbReference type="Gramene" id="PNT76438">
    <property type="protein sequence ID" value="PNT76438"/>
    <property type="gene ID" value="BRADI_1g48182v3"/>
</dbReference>
<dbReference type="OrthoDB" id="329835at2759"/>
<reference evidence="2" key="2">
    <citation type="submission" date="2017-06" db="EMBL/GenBank/DDBJ databases">
        <title>WGS assembly of Brachypodium distachyon.</title>
        <authorList>
            <consortium name="The International Brachypodium Initiative"/>
            <person name="Lucas S."/>
            <person name="Harmon-Smith M."/>
            <person name="Lail K."/>
            <person name="Tice H."/>
            <person name="Grimwood J."/>
            <person name="Bruce D."/>
            <person name="Barry K."/>
            <person name="Shu S."/>
            <person name="Lindquist E."/>
            <person name="Wang M."/>
            <person name="Pitluck S."/>
            <person name="Vogel J.P."/>
            <person name="Garvin D.F."/>
            <person name="Mockler T.C."/>
            <person name="Schmutz J."/>
            <person name="Rokhsar D."/>
            <person name="Bevan M.W."/>
        </authorList>
    </citation>
    <scope>NUCLEOTIDE SEQUENCE</scope>
    <source>
        <strain evidence="2">Bd21</strain>
    </source>
</reference>
<sequence length="121" mass="13312">MCEKSGVEKRFFHHTEELLAAHPHFLDRRKPSLDDRLSIVAAAAPALAASAATKAIVNFTWRRITSNNVCRTHSIRCLELPVLNGMTSSGQCTLAVPVPSWTTSTLPSGWIRGSWRRAGLC</sequence>
<feature type="domain" description="Chalcone/stilbene synthase N-terminal" evidence="1">
    <location>
        <begin position="1"/>
        <end position="59"/>
    </location>
</feature>
<dbReference type="InterPro" id="IPR016039">
    <property type="entry name" value="Thiolase-like"/>
</dbReference>
<dbReference type="Pfam" id="PF00195">
    <property type="entry name" value="Chal_sti_synt_N"/>
    <property type="match status" value="1"/>
</dbReference>
<evidence type="ECO:0000313" key="3">
    <source>
        <dbReference type="EnsemblPlants" id="PNT76438"/>
    </source>
</evidence>
<protein>
    <recommendedName>
        <fullName evidence="1">Chalcone/stilbene synthase N-terminal domain-containing protein</fullName>
    </recommendedName>
</protein>
<dbReference type="Gene3D" id="3.40.47.10">
    <property type="match status" value="1"/>
</dbReference>
<evidence type="ECO:0000259" key="1">
    <source>
        <dbReference type="Pfam" id="PF00195"/>
    </source>
</evidence>
<dbReference type="EnsemblPlants" id="PNT76438">
    <property type="protein sequence ID" value="PNT76438"/>
    <property type="gene ID" value="BRADI_1g48182v3"/>
</dbReference>
<dbReference type="InterPro" id="IPR011141">
    <property type="entry name" value="Polyketide_synthase_type-III"/>
</dbReference>
<dbReference type="PANTHER" id="PTHR11877">
    <property type="entry name" value="HYDROXYMETHYLGLUTARYL-COA SYNTHASE"/>
    <property type="match status" value="1"/>
</dbReference>